<dbReference type="EMBL" id="CP001230">
    <property type="protein sequence ID" value="ACO04087.1"/>
    <property type="molecule type" value="Genomic_DNA"/>
</dbReference>
<dbReference type="PANTHER" id="PTHR39555">
    <property type="entry name" value="FIMBRIAL ASSEMBLY PROTEIN PILO-LIKE PROTEIN-RELATED"/>
    <property type="match status" value="1"/>
</dbReference>
<dbReference type="RefSeq" id="WP_012676325.1">
    <property type="nucleotide sequence ID" value="NC_012440.1"/>
</dbReference>
<dbReference type="eggNOG" id="COG3167">
    <property type="taxonomic scope" value="Bacteria"/>
</dbReference>
<evidence type="ECO:0000313" key="4">
    <source>
        <dbReference type="Proteomes" id="UP000001366"/>
    </source>
</evidence>
<reference evidence="3 4" key="1">
    <citation type="journal article" date="2009" name="J. Bacteriol.">
        <title>Complete and draft genome sequences of six members of the Aquificales.</title>
        <authorList>
            <person name="Reysenbach A.L."/>
            <person name="Hamamura N."/>
            <person name="Podar M."/>
            <person name="Griffiths E."/>
            <person name="Ferreira S."/>
            <person name="Hochstein R."/>
            <person name="Heidelberg J."/>
            <person name="Johnson J."/>
            <person name="Mead D."/>
            <person name="Pohorille A."/>
            <person name="Sarmiento M."/>
            <person name="Schweighofer K."/>
            <person name="Seshadri R."/>
            <person name="Voytek M.A."/>
        </authorList>
    </citation>
    <scope>NUCLEOTIDE SEQUENCE [LARGE SCALE GENOMIC DNA]</scope>
    <source>
        <strain evidence="4">DSM 14350 / EX-H1</strain>
    </source>
</reference>
<feature type="transmembrane region" description="Helical" evidence="2">
    <location>
        <begin position="20"/>
        <end position="38"/>
    </location>
</feature>
<evidence type="ECO:0000313" key="3">
    <source>
        <dbReference type="EMBL" id="ACO04087.1"/>
    </source>
</evidence>
<evidence type="ECO:0000256" key="1">
    <source>
        <dbReference type="SAM" id="Coils"/>
    </source>
</evidence>
<organism evidence="3 4">
    <name type="scientific">Persephonella marina (strain DSM 14350 / EX-H1)</name>
    <dbReference type="NCBI Taxonomy" id="123214"/>
    <lineage>
        <taxon>Bacteria</taxon>
        <taxon>Pseudomonadati</taxon>
        <taxon>Aquificota</taxon>
        <taxon>Aquificia</taxon>
        <taxon>Aquificales</taxon>
        <taxon>Hydrogenothermaceae</taxon>
        <taxon>Persephonella</taxon>
    </lineage>
</organism>
<feature type="coiled-coil region" evidence="1">
    <location>
        <begin position="38"/>
        <end position="98"/>
    </location>
</feature>
<dbReference type="AlphaFoldDB" id="C0QUI9"/>
<dbReference type="Proteomes" id="UP000001366">
    <property type="component" value="Chromosome"/>
</dbReference>
<gene>
    <name evidence="3" type="ordered locus">PERMA_0565</name>
</gene>
<keyword evidence="2" id="KW-0472">Membrane</keyword>
<dbReference type="PaxDb" id="123214-PERMA_0565"/>
<dbReference type="PANTHER" id="PTHR39555:SF1">
    <property type="entry name" value="TYPE IV PILUS INNER MEMBRANE COMPONENT PILO"/>
    <property type="match status" value="1"/>
</dbReference>
<dbReference type="Gene3D" id="3.30.70.60">
    <property type="match status" value="1"/>
</dbReference>
<dbReference type="InterPro" id="IPR034756">
    <property type="entry name" value="T2SSM_b"/>
</dbReference>
<protein>
    <submittedName>
        <fullName evidence="3">Uncharacterized protein</fullName>
    </submittedName>
</protein>
<keyword evidence="2" id="KW-1133">Transmembrane helix</keyword>
<evidence type="ECO:0000256" key="2">
    <source>
        <dbReference type="SAM" id="Phobius"/>
    </source>
</evidence>
<name>C0QUI9_PERMH</name>
<dbReference type="HOGENOM" id="CLU_103373_0_0_0"/>
<dbReference type="STRING" id="123214.PERMA_0565"/>
<dbReference type="InterPro" id="IPR014717">
    <property type="entry name" value="Transl_elong_EF1B/ribsomal_bS6"/>
</dbReference>
<keyword evidence="2" id="KW-0812">Transmembrane</keyword>
<accession>C0QUI9</accession>
<dbReference type="KEGG" id="pmx:PERMA_0565"/>
<keyword evidence="4" id="KW-1185">Reference proteome</keyword>
<dbReference type="Pfam" id="PF10741">
    <property type="entry name" value="T2SSM_b"/>
    <property type="match status" value="1"/>
</dbReference>
<sequence length="230" mass="26998">MNLESLKAQWAELPEWQKILVIVLFSVLLLYGIYMVMIESKLTEKKNLQDEVQSLQLQVERLKRAARPEIRKKLEEKYVMVQKEIEQLNKQLERLKDIVPPQEDIQYILSFISTSVFRSKMTLNSFKVSKTEDIFLRYNKLEDRLEILSPSKGKKVKSAVNMKRIVISLDMVGEVSELIRFIKNLSKSERYLRIDKVVIERAKKTGKKKQPANMLQISMVVSTYYLPEGK</sequence>
<proteinExistence type="predicted"/>
<dbReference type="OrthoDB" id="12917at2"/>
<keyword evidence="1" id="KW-0175">Coiled coil</keyword>